<dbReference type="InterPro" id="IPR012295">
    <property type="entry name" value="TBP_dom_sf"/>
</dbReference>
<dbReference type="InterPro" id="IPR001352">
    <property type="entry name" value="RNase_HII/HIII"/>
</dbReference>
<dbReference type="PROSITE" id="PS51975">
    <property type="entry name" value="RNASE_H_2"/>
    <property type="match status" value="1"/>
</dbReference>
<proteinExistence type="inferred from homology"/>
<keyword evidence="9 14" id="KW-0540">Nuclease</keyword>
<comment type="subcellular location">
    <subcellularLocation>
        <location evidence="4 14">Cytoplasm</location>
    </subcellularLocation>
</comment>
<accession>A0ABV2JGX7</accession>
<evidence type="ECO:0000256" key="5">
    <source>
        <dbReference type="ARBA" id="ARBA00008378"/>
    </source>
</evidence>
<evidence type="ECO:0000256" key="4">
    <source>
        <dbReference type="ARBA" id="ARBA00004496"/>
    </source>
</evidence>
<dbReference type="InterPro" id="IPR012337">
    <property type="entry name" value="RNaseH-like_sf"/>
</dbReference>
<comment type="similarity">
    <text evidence="5 14">Belongs to the RNase HII family. RnhC subfamily.</text>
</comment>
<dbReference type="Gene3D" id="3.30.310.10">
    <property type="entry name" value="TATA-Binding Protein"/>
    <property type="match status" value="1"/>
</dbReference>
<dbReference type="SUPFAM" id="SSF53098">
    <property type="entry name" value="Ribonuclease H-like"/>
    <property type="match status" value="1"/>
</dbReference>
<evidence type="ECO:0000256" key="14">
    <source>
        <dbReference type="HAMAP-Rule" id="MF_00053"/>
    </source>
</evidence>
<evidence type="ECO:0000259" key="16">
    <source>
        <dbReference type="PROSITE" id="PS51975"/>
    </source>
</evidence>
<evidence type="ECO:0000256" key="1">
    <source>
        <dbReference type="ARBA" id="ARBA00000077"/>
    </source>
</evidence>
<sequence>MSTVSLTLKAKEIALLTQKLSSYAIPNRHTSAVFTAKAQGQMVTLYQSGKLVIQGNQAEKLAETLGLVTPGPKLSLEQNVPLIGTDEVGNGSYFGGIAVVASFVEPSQHTFLKKLGVGDSKGLTDQKIRQLAPVLKEKIAHRALLLSPQKYNQVVGEGKMHNAVSVKVALHNQAIYLLMKDGVEPKRIVVDAFTTAKNYAKYVKYEQHQVSMPIDLIQKAENQFLAVAVSSIIARNLFLENLEQLGQDLHLTLPSGAGQASDMVASQIIKQYGIETLSHLAKLHFANTKKALKRLE</sequence>
<keyword evidence="12 14" id="KW-0378">Hydrolase</keyword>
<evidence type="ECO:0000256" key="13">
    <source>
        <dbReference type="ARBA" id="ARBA00022842"/>
    </source>
</evidence>
<evidence type="ECO:0000256" key="9">
    <source>
        <dbReference type="ARBA" id="ARBA00022722"/>
    </source>
</evidence>
<evidence type="ECO:0000256" key="7">
    <source>
        <dbReference type="ARBA" id="ARBA00021407"/>
    </source>
</evidence>
<comment type="function">
    <text evidence="3 14">Endonuclease that specifically degrades the RNA of RNA-DNA hybrids.</text>
</comment>
<dbReference type="EMBL" id="JBEPLN010000037">
    <property type="protein sequence ID" value="MET3635029.1"/>
    <property type="molecule type" value="Genomic_DNA"/>
</dbReference>
<keyword evidence="13 14" id="KW-0460">Magnesium</keyword>
<keyword evidence="18" id="KW-1185">Reference proteome</keyword>
<evidence type="ECO:0000313" key="17">
    <source>
        <dbReference type="EMBL" id="MET3635029.1"/>
    </source>
</evidence>
<dbReference type="InterPro" id="IPR024567">
    <property type="entry name" value="RNase_HII/HIII_dom"/>
</dbReference>
<feature type="binding site" evidence="14 15">
    <location>
        <position position="87"/>
    </location>
    <ligand>
        <name>a divalent metal cation</name>
        <dbReference type="ChEBI" id="CHEBI:60240"/>
    </ligand>
</feature>
<reference evidence="17 18" key="1">
    <citation type="submission" date="2024-06" db="EMBL/GenBank/DDBJ databases">
        <title>Genomic Encyclopedia of Type Strains, Phase IV (KMG-IV): sequencing the most valuable type-strain genomes for metagenomic binning, comparative biology and taxonomic classification.</title>
        <authorList>
            <person name="Goeker M."/>
        </authorList>
    </citation>
    <scope>NUCLEOTIDE SEQUENCE [LARGE SCALE GENOMIC DNA]</scope>
    <source>
        <strain evidence="17 18">DSM 28302</strain>
    </source>
</reference>
<dbReference type="HAMAP" id="MF_00053">
    <property type="entry name" value="RNase_HIII"/>
    <property type="match status" value="1"/>
</dbReference>
<evidence type="ECO:0000256" key="10">
    <source>
        <dbReference type="ARBA" id="ARBA00022723"/>
    </source>
</evidence>
<comment type="cofactor">
    <cofactor evidence="2">
        <name>Mg(2+)</name>
        <dbReference type="ChEBI" id="CHEBI:18420"/>
    </cofactor>
</comment>
<evidence type="ECO:0000313" key="18">
    <source>
        <dbReference type="Proteomes" id="UP001549037"/>
    </source>
</evidence>
<feature type="binding site" evidence="14 15">
    <location>
        <position position="86"/>
    </location>
    <ligand>
        <name>a divalent metal cation</name>
        <dbReference type="ChEBI" id="CHEBI:60240"/>
    </ligand>
</feature>
<dbReference type="PANTHER" id="PTHR10954:SF23">
    <property type="entry name" value="RIBONUCLEASE"/>
    <property type="match status" value="1"/>
</dbReference>
<evidence type="ECO:0000256" key="6">
    <source>
        <dbReference type="ARBA" id="ARBA00012180"/>
    </source>
</evidence>
<dbReference type="Proteomes" id="UP001549037">
    <property type="component" value="Unassembled WGS sequence"/>
</dbReference>
<dbReference type="Pfam" id="PF11858">
    <property type="entry name" value="DUF3378"/>
    <property type="match status" value="1"/>
</dbReference>
<keyword evidence="8 14" id="KW-0963">Cytoplasm</keyword>
<dbReference type="EC" id="3.1.26.4" evidence="6 14"/>
<dbReference type="Gene3D" id="3.30.420.10">
    <property type="entry name" value="Ribonuclease H-like superfamily/Ribonuclease H"/>
    <property type="match status" value="1"/>
</dbReference>
<comment type="catalytic activity">
    <reaction evidence="1 14 15">
        <text>Endonucleolytic cleavage to 5'-phosphomonoester.</text>
        <dbReference type="EC" id="3.1.26.4"/>
    </reaction>
</comment>
<comment type="cofactor">
    <cofactor evidence="14 15">
        <name>Mn(2+)</name>
        <dbReference type="ChEBI" id="CHEBI:29035"/>
    </cofactor>
    <cofactor evidence="14 15">
        <name>Mg(2+)</name>
        <dbReference type="ChEBI" id="CHEBI:18420"/>
    </cofactor>
    <text evidence="14 15">Manganese or magnesium. Binds 1 divalent metal ion per monomer in the absence of substrate. May bind a second metal ion after substrate binding.</text>
</comment>
<dbReference type="InterPro" id="IPR004641">
    <property type="entry name" value="RNase_HIII"/>
</dbReference>
<protein>
    <recommendedName>
        <fullName evidence="7 14">Ribonuclease HIII</fullName>
        <shortName evidence="14">RNase HIII</shortName>
        <ecNumber evidence="6 14">3.1.26.4</ecNumber>
    </recommendedName>
</protein>
<dbReference type="PIRSF" id="PIRSF037748">
    <property type="entry name" value="RnhC"/>
    <property type="match status" value="1"/>
</dbReference>
<dbReference type="GO" id="GO:0004523">
    <property type="term" value="F:RNA-DNA hybrid ribonuclease activity"/>
    <property type="evidence" value="ECO:0007669"/>
    <property type="project" value="UniProtKB-EC"/>
</dbReference>
<name>A0ABV2JGX7_9STRE</name>
<feature type="domain" description="RNase H type-2" evidence="16">
    <location>
        <begin position="80"/>
        <end position="296"/>
    </location>
</feature>
<dbReference type="RefSeq" id="WP_354369751.1">
    <property type="nucleotide sequence ID" value="NZ_JBEPLN010000037.1"/>
</dbReference>
<gene>
    <name evidence="14" type="primary">rnhC</name>
    <name evidence="17" type="ORF">ABID28_001691</name>
</gene>
<dbReference type="PANTHER" id="PTHR10954">
    <property type="entry name" value="RIBONUCLEASE H2 SUBUNIT A"/>
    <property type="match status" value="1"/>
</dbReference>
<dbReference type="NCBIfam" id="TIGR00716">
    <property type="entry name" value="rnhC"/>
    <property type="match status" value="1"/>
</dbReference>
<evidence type="ECO:0000256" key="12">
    <source>
        <dbReference type="ARBA" id="ARBA00022801"/>
    </source>
</evidence>
<comment type="caution">
    <text evidence="17">The sequence shown here is derived from an EMBL/GenBank/DDBJ whole genome shotgun (WGS) entry which is preliminary data.</text>
</comment>
<feature type="binding site" evidence="14 15">
    <location>
        <position position="191"/>
    </location>
    <ligand>
        <name>a divalent metal cation</name>
        <dbReference type="ChEBI" id="CHEBI:60240"/>
    </ligand>
</feature>
<keyword evidence="10 14" id="KW-0479">Metal-binding</keyword>
<evidence type="ECO:0000256" key="11">
    <source>
        <dbReference type="ARBA" id="ARBA00022759"/>
    </source>
</evidence>
<dbReference type="CDD" id="cd06590">
    <property type="entry name" value="RNase_HII_bacteria_HIII_like"/>
    <property type="match status" value="1"/>
</dbReference>
<dbReference type="Pfam" id="PF01351">
    <property type="entry name" value="RNase_HII"/>
    <property type="match status" value="1"/>
</dbReference>
<evidence type="ECO:0000256" key="2">
    <source>
        <dbReference type="ARBA" id="ARBA00001946"/>
    </source>
</evidence>
<keyword evidence="11 14" id="KW-0255">Endonuclease</keyword>
<dbReference type="InterPro" id="IPR024568">
    <property type="entry name" value="RNase_HIII_N"/>
</dbReference>
<evidence type="ECO:0000256" key="8">
    <source>
        <dbReference type="ARBA" id="ARBA00022490"/>
    </source>
</evidence>
<dbReference type="InterPro" id="IPR036397">
    <property type="entry name" value="RNaseH_sf"/>
</dbReference>
<evidence type="ECO:0000256" key="15">
    <source>
        <dbReference type="PROSITE-ProRule" id="PRU01319"/>
    </source>
</evidence>
<organism evidence="17 18">
    <name type="scientific">Streptococcus porcorum</name>
    <dbReference type="NCBI Taxonomy" id="701526"/>
    <lineage>
        <taxon>Bacteria</taxon>
        <taxon>Bacillati</taxon>
        <taxon>Bacillota</taxon>
        <taxon>Bacilli</taxon>
        <taxon>Lactobacillales</taxon>
        <taxon>Streptococcaceae</taxon>
        <taxon>Streptococcus</taxon>
    </lineage>
</organism>
<evidence type="ECO:0000256" key="3">
    <source>
        <dbReference type="ARBA" id="ARBA00004065"/>
    </source>
</evidence>